<keyword evidence="4" id="KW-1185">Reference proteome</keyword>
<dbReference type="PANTHER" id="PTHR21557">
    <property type="entry name" value="CORDON-BLEU"/>
    <property type="match status" value="1"/>
</dbReference>
<dbReference type="EMBL" id="CADCXV010001216">
    <property type="protein sequence ID" value="CAB0042732.1"/>
    <property type="molecule type" value="Genomic_DNA"/>
</dbReference>
<dbReference type="PROSITE" id="PS51082">
    <property type="entry name" value="WH2"/>
    <property type="match status" value="1"/>
</dbReference>
<feature type="region of interest" description="Disordered" evidence="1">
    <location>
        <begin position="315"/>
        <end position="375"/>
    </location>
</feature>
<evidence type="ECO:0000256" key="1">
    <source>
        <dbReference type="SAM" id="MobiDB-lite"/>
    </source>
</evidence>
<feature type="compositionally biased region" description="Polar residues" evidence="1">
    <location>
        <begin position="541"/>
        <end position="557"/>
    </location>
</feature>
<feature type="region of interest" description="Disordered" evidence="1">
    <location>
        <begin position="1507"/>
        <end position="1553"/>
    </location>
</feature>
<feature type="compositionally biased region" description="Low complexity" evidence="1">
    <location>
        <begin position="1516"/>
        <end position="1526"/>
    </location>
</feature>
<accession>A0A6H5IY93</accession>
<dbReference type="Gene3D" id="3.10.20.90">
    <property type="entry name" value="Phosphatidylinositol 3-kinase Catalytic Subunit, Chain A, domain 1"/>
    <property type="match status" value="1"/>
</dbReference>
<feature type="compositionally biased region" description="Low complexity" evidence="1">
    <location>
        <begin position="94"/>
        <end position="104"/>
    </location>
</feature>
<dbReference type="InterPro" id="IPR029071">
    <property type="entry name" value="Ubiquitin-like_domsf"/>
</dbReference>
<protein>
    <recommendedName>
        <fullName evidence="2">WH2 domain-containing protein</fullName>
    </recommendedName>
</protein>
<feature type="compositionally biased region" description="Basic and acidic residues" evidence="1">
    <location>
        <begin position="1399"/>
        <end position="1408"/>
    </location>
</feature>
<evidence type="ECO:0000313" key="4">
    <source>
        <dbReference type="Proteomes" id="UP000479190"/>
    </source>
</evidence>
<feature type="compositionally biased region" description="Basic and acidic residues" evidence="1">
    <location>
        <begin position="958"/>
        <end position="967"/>
    </location>
</feature>
<feature type="compositionally biased region" description="Low complexity" evidence="1">
    <location>
        <begin position="429"/>
        <end position="440"/>
    </location>
</feature>
<feature type="domain" description="WH2" evidence="2">
    <location>
        <begin position="1809"/>
        <end position="1829"/>
    </location>
</feature>
<feature type="compositionally biased region" description="Low complexity" evidence="1">
    <location>
        <begin position="1536"/>
        <end position="1553"/>
    </location>
</feature>
<dbReference type="OrthoDB" id="8882621at2759"/>
<feature type="compositionally biased region" description="Pro residues" evidence="1">
    <location>
        <begin position="1151"/>
        <end position="1162"/>
    </location>
</feature>
<name>A0A6H5IY93_9HYME</name>
<evidence type="ECO:0000313" key="3">
    <source>
        <dbReference type="EMBL" id="CAB0042732.1"/>
    </source>
</evidence>
<feature type="region of interest" description="Disordered" evidence="1">
    <location>
        <begin position="1379"/>
        <end position="1416"/>
    </location>
</feature>
<sequence>MYTVARKDKPRTRAAQILPIYIAVDRNVGESLLAVSSETSNGTQATEAGKSERHSAKDCLRCAALQLKRICVYVPREERSSSTSTSGVGGVGGNSSNSNSGGGAAAAASSAMVLTVTEDTPADMLAGSMELLVQMPREHSVQTHRVTVQRSTPMMDLLVQIATAHKLAASSYSLQAIGERGLVLTHQPNTPIGALDALQVKLLPKQGTFLSRKKQQSNQPFETTFRLQVHMPRNQLYVSRVSPKTNLGEILDEVCRAKNLDRNKYELRHPANVSDVLNLALSLQDYHLQEVSLCPRNQQSRLGSSVSTQDIMALQRQEEQQQQQQPRQQQQQQANKRHTVFGFVFSRKSKESSLSSDSLGNRSVSPAHSHDETTPRSVSPIIMHHHHHHYHQSNGNGHDVVDKVEKKFQQPLPSRPLRKRRPAPKPPTQQIANQQQQQQQKTAAETESIDKDKIVISHSRNSSDSSGYHEASVLSDNPDNNGSSNNNNNGGRMPNGKMRGILESSSSSSSSSVPRKLAHTSQASKSLCNLAMMASCHTASGGTLSRGISNTSLSSAGQRKKRAAPAPPARPLPSAISVQALERIVDSDESLTSDMELSKPSSDIAGGSDLGTSCGGSHHFVEPARVLGSNNNKDPFPKHRKLTRTLNVDQQRSNLQFSDVDAASCSSPSSFGLPSLTEDEREAIDSIVEAVNVAARLETSSILSSSIDDERRSSDASDEVFIADPAINVDDAVKIRDVEVIIHEEPKLKSSCLSDFQDDTVEPDSTVSPPNTPVGGVLCFGEEAQEDNSGNKKIACAIVSMIPKCAHLNSPIDEDVPPPPPCGFDFAPEKTTSLRKQRARVTRSQSELGHFDIGPAERHGRHLTCHGTESFNFAINPHLGEQARRRIEEEASFAAAVVSNSSKAQQIATDTDILLQKVSDTLSHSYAQPTSQLIHHHNQRHNGHVRHGESINGAVDDSVVRRSKSEDETAPTAPSSVQQQQQQQQQRVEVYELDSAMSRLIFTSTIRVNVCHDPRHACVARRRLSQQLQPQSSCLRVRVRLNNDNDDDLFPAAKRSTSHDYEAAEALQRQQEPQKQQQQQQQDTSDYGGEDLGVSDWDYQIPAPPSEFRDDDQDSITTAGKDSLKDELQPELMKGPEQSIAIEAEVHQRTPSPPLPAPPRPVMPETQSPQIDSTTNDSMSEPAAPSKPPTTTTTTAAATAATAVITEEIKKAEVISELETKITTTKQQGKSISGTSTIMAEKSNEESAPKIAPVENSLSNFTITTYGRQKSLDIFEPVVETAPSSRTISAFATLQRGRSNALDFAEERKKKSNTIGGMKSAQSSIDIVAAAAAPLETKKKESIESIDSASKMIDETVQEKPQQQQQSVTVNRSKSYVSLSSNEKFQNRVDDFEQQSLEDEPREKKQVEMDDSVIDGPTKKIQDVVAASGNAAAAATTTTTTAGCENMSKHERFSQWRENMLKKTEIASSPEAQLQSLQVLKSILPQLKSAQTTGENSVKAVVNEQVQPPTAKPKQEQQQQQQQQPTAEEKNEVQLRTTATATAAAPRRAPSDASAVAAKRYTYCGPPSISLGSWNERPSLNVQIKNDQDYKLNNSNKSAAASSSSSGARTIVNLNGDSTDKPKKPEDDDNESRVDTSSVNFKELTKAFGQEVRLRPKPATAPRPNLVNNQRRSEYIERPKPADSLPKQNGFVSMVGQARPATQPKPVTRYTSVVGITNNSNTNNNNNNYNNNNEEHHHQSTVHLNGQVKTTFKMMNGVKEQANNLSNGVKETVSSTVPKPPTMPIITGVTLKNVNARPKVLRTQSAVDPRDQLLDAIRGFGGRQNLKRLSLDLHLLSYASPATERTRHQNSKFLVCY</sequence>
<organism evidence="3 4">
    <name type="scientific">Trichogramma brassicae</name>
    <dbReference type="NCBI Taxonomy" id="86971"/>
    <lineage>
        <taxon>Eukaryota</taxon>
        <taxon>Metazoa</taxon>
        <taxon>Ecdysozoa</taxon>
        <taxon>Arthropoda</taxon>
        <taxon>Hexapoda</taxon>
        <taxon>Insecta</taxon>
        <taxon>Pterygota</taxon>
        <taxon>Neoptera</taxon>
        <taxon>Endopterygota</taxon>
        <taxon>Hymenoptera</taxon>
        <taxon>Apocrita</taxon>
        <taxon>Proctotrupomorpha</taxon>
        <taxon>Chalcidoidea</taxon>
        <taxon>Trichogrammatidae</taxon>
        <taxon>Trichogramma</taxon>
    </lineage>
</organism>
<feature type="compositionally biased region" description="Basic and acidic residues" evidence="1">
    <location>
        <begin position="1618"/>
        <end position="1634"/>
    </location>
</feature>
<dbReference type="PANTHER" id="PTHR21557:SF2">
    <property type="entry name" value="CORDON-BLEU PROTEIN-LIKE 1"/>
    <property type="match status" value="1"/>
</dbReference>
<feature type="region of interest" description="Disordered" evidence="1">
    <location>
        <begin position="1593"/>
        <end position="1637"/>
    </location>
</feature>
<feature type="region of interest" description="Disordered" evidence="1">
    <location>
        <begin position="409"/>
        <end position="518"/>
    </location>
</feature>
<feature type="region of interest" description="Disordered" evidence="1">
    <location>
        <begin position="1716"/>
        <end position="1737"/>
    </location>
</feature>
<feature type="compositionally biased region" description="Low complexity" evidence="1">
    <location>
        <begin position="1718"/>
        <end position="1732"/>
    </location>
</feature>
<feature type="compositionally biased region" description="Low complexity" evidence="1">
    <location>
        <begin position="1068"/>
        <end position="1082"/>
    </location>
</feature>
<dbReference type="GO" id="GO:0003785">
    <property type="term" value="F:actin monomer binding"/>
    <property type="evidence" value="ECO:0007669"/>
    <property type="project" value="InterPro"/>
</dbReference>
<feature type="region of interest" description="Disordered" evidence="1">
    <location>
        <begin position="934"/>
        <end position="986"/>
    </location>
</feature>
<dbReference type="Proteomes" id="UP000479190">
    <property type="component" value="Unassembled WGS sequence"/>
</dbReference>
<feature type="compositionally biased region" description="Low complexity" evidence="1">
    <location>
        <begin position="1189"/>
        <end position="1199"/>
    </location>
</feature>
<feature type="compositionally biased region" description="Polar residues" evidence="1">
    <location>
        <begin position="1165"/>
        <end position="1179"/>
    </location>
</feature>
<feature type="region of interest" description="Disordered" evidence="1">
    <location>
        <begin position="1044"/>
        <end position="1129"/>
    </location>
</feature>
<reference evidence="3 4" key="1">
    <citation type="submission" date="2020-02" db="EMBL/GenBank/DDBJ databases">
        <authorList>
            <person name="Ferguson B K."/>
        </authorList>
    </citation>
    <scope>NUCLEOTIDE SEQUENCE [LARGE SCALE GENOMIC DNA]</scope>
</reference>
<gene>
    <name evidence="3" type="ORF">TBRA_LOCUS14336</name>
</gene>
<feature type="compositionally biased region" description="Low complexity" evidence="1">
    <location>
        <begin position="476"/>
        <end position="512"/>
    </location>
</feature>
<feature type="region of interest" description="Disordered" evidence="1">
    <location>
        <begin position="1148"/>
        <end position="1199"/>
    </location>
</feature>
<proteinExistence type="predicted"/>
<feature type="compositionally biased region" description="Low complexity" evidence="1">
    <location>
        <begin position="352"/>
        <end position="365"/>
    </location>
</feature>
<dbReference type="InterPro" id="IPR003124">
    <property type="entry name" value="WH2_dom"/>
</dbReference>
<feature type="compositionally biased region" description="Low complexity" evidence="1">
    <location>
        <begin position="1593"/>
        <end position="1606"/>
    </location>
</feature>
<feature type="region of interest" description="Disordered" evidence="1">
    <location>
        <begin position="541"/>
        <end position="575"/>
    </location>
</feature>
<evidence type="ECO:0000259" key="2">
    <source>
        <dbReference type="PROSITE" id="PS51082"/>
    </source>
</evidence>
<feature type="region of interest" description="Disordered" evidence="1">
    <location>
        <begin position="80"/>
        <end position="104"/>
    </location>
</feature>
<dbReference type="SUPFAM" id="SSF54236">
    <property type="entry name" value="Ubiquitin-like"/>
    <property type="match status" value="1"/>
</dbReference>
<feature type="compositionally biased region" description="Low complexity" evidence="1">
    <location>
        <begin position="320"/>
        <end position="333"/>
    </location>
</feature>
<feature type="compositionally biased region" description="Basic residues" evidence="1">
    <location>
        <begin position="934"/>
        <end position="945"/>
    </location>
</feature>
<dbReference type="InterPro" id="IPR039895">
    <property type="entry name" value="COBL-like"/>
</dbReference>